<name>A0A183AA02_9TREM</name>
<feature type="coiled-coil region" evidence="1">
    <location>
        <begin position="110"/>
        <end position="137"/>
    </location>
</feature>
<organism evidence="5">
    <name type="scientific">Echinostoma caproni</name>
    <dbReference type="NCBI Taxonomy" id="27848"/>
    <lineage>
        <taxon>Eukaryota</taxon>
        <taxon>Metazoa</taxon>
        <taxon>Spiralia</taxon>
        <taxon>Lophotrochozoa</taxon>
        <taxon>Platyhelminthes</taxon>
        <taxon>Trematoda</taxon>
        <taxon>Digenea</taxon>
        <taxon>Plagiorchiida</taxon>
        <taxon>Echinostomata</taxon>
        <taxon>Echinostomatoidea</taxon>
        <taxon>Echinostomatidae</taxon>
        <taxon>Echinostoma</taxon>
    </lineage>
</organism>
<evidence type="ECO:0000256" key="2">
    <source>
        <dbReference type="SAM" id="MobiDB-lite"/>
    </source>
</evidence>
<keyword evidence="1" id="KW-0175">Coiled coil</keyword>
<sequence length="531" mass="60166">MELSRLKDDLQSRLNEREAAMEMMKREVETNNARLVNNTRTLTHTETEILELRQKLELAESRTDKFREENSQYVTIVSSLEARLLERDKQMREVELCQATMHANHEGKRNTQLTDVIRELKQQLAESRKTSAISKAERAQLQETVSRLQGELSARSDALRQAALEAARLRRDQEAGLANQANEWRESMRLIEASYKAECERTAKLERELEEIRSSHVQESETLLKTKEDQRGLKSRVANLEERNAKLTRDLDSCREDKIRLEQDCALLTQKLDASRSEVQEMNNVLQTKLDSKVRELEQLIQNTSKSATYDRGIQTTQTGQMNPANVNETEQVEKIVPKTLELKQDRPVETKTQPRSEIKTSSWYNTPMNSERLWSLTDISSVESRVQALKTANQRLREEVASACKALQTSSLLQDPMKEGVSRSLSELPRGGKYQYASKLSGTQEPEKRGNESKSCNLGGSSSAQCETDCLGITGPLTRGSGLAVSQTNRKQPEPISKAYSPAAPEFEIRPPSVEDDMETKVLLVSLGVK</sequence>
<evidence type="ECO:0000313" key="4">
    <source>
        <dbReference type="Proteomes" id="UP000272942"/>
    </source>
</evidence>
<reference evidence="5" key="1">
    <citation type="submission" date="2016-06" db="UniProtKB">
        <authorList>
            <consortium name="WormBaseParasite"/>
        </authorList>
    </citation>
    <scope>IDENTIFICATION</scope>
</reference>
<evidence type="ECO:0000313" key="5">
    <source>
        <dbReference type="WBParaSite" id="ECPE_0000379201-mRNA-1"/>
    </source>
</evidence>
<dbReference type="AlphaFoldDB" id="A0A183AA02"/>
<gene>
    <name evidence="3" type="ORF">ECPE_LOCUS3787</name>
</gene>
<proteinExistence type="predicted"/>
<reference evidence="3 4" key="2">
    <citation type="submission" date="2018-11" db="EMBL/GenBank/DDBJ databases">
        <authorList>
            <consortium name="Pathogen Informatics"/>
        </authorList>
    </citation>
    <scope>NUCLEOTIDE SEQUENCE [LARGE SCALE GENOMIC DNA]</scope>
    <source>
        <strain evidence="3 4">Egypt</strain>
    </source>
</reference>
<feature type="coiled-coil region" evidence="1">
    <location>
        <begin position="7"/>
        <end position="69"/>
    </location>
</feature>
<dbReference type="Proteomes" id="UP000272942">
    <property type="component" value="Unassembled WGS sequence"/>
</dbReference>
<dbReference type="WBParaSite" id="ECPE_0000379201-mRNA-1">
    <property type="protein sequence ID" value="ECPE_0000379201-mRNA-1"/>
    <property type="gene ID" value="ECPE_0000379201"/>
</dbReference>
<accession>A0A183AA02</accession>
<evidence type="ECO:0000313" key="3">
    <source>
        <dbReference type="EMBL" id="VDP70581.1"/>
    </source>
</evidence>
<feature type="region of interest" description="Disordered" evidence="2">
    <location>
        <begin position="482"/>
        <end position="516"/>
    </location>
</feature>
<keyword evidence="4" id="KW-1185">Reference proteome</keyword>
<evidence type="ECO:0000256" key="1">
    <source>
        <dbReference type="SAM" id="Coils"/>
    </source>
</evidence>
<dbReference type="EMBL" id="UZAN01040693">
    <property type="protein sequence ID" value="VDP70581.1"/>
    <property type="molecule type" value="Genomic_DNA"/>
</dbReference>
<dbReference type="OrthoDB" id="6287648at2759"/>
<feature type="coiled-coil region" evidence="1">
    <location>
        <begin position="380"/>
        <end position="407"/>
    </location>
</feature>
<protein>
    <submittedName>
        <fullName evidence="5">Nucleoprotein TPR</fullName>
    </submittedName>
</protein>
<dbReference type="Gene3D" id="1.20.5.340">
    <property type="match status" value="1"/>
</dbReference>
<feature type="coiled-coil region" evidence="1">
    <location>
        <begin position="223"/>
        <end position="303"/>
    </location>
</feature>
<feature type="region of interest" description="Disordered" evidence="2">
    <location>
        <begin position="440"/>
        <end position="461"/>
    </location>
</feature>